<dbReference type="Pfam" id="PF14339">
    <property type="entry name" value="DUF4394"/>
    <property type="match status" value="2"/>
</dbReference>
<dbReference type="Gene3D" id="2.60.40.10">
    <property type="entry name" value="Immunoglobulins"/>
    <property type="match status" value="1"/>
</dbReference>
<keyword evidence="3" id="KW-1185">Reference proteome</keyword>
<accession>A0A4R7RMH3</accession>
<proteinExistence type="predicted"/>
<name>A0A4R7RMH3_9BACT</name>
<comment type="caution">
    <text evidence="2">The sequence shown here is derived from an EMBL/GenBank/DDBJ whole genome shotgun (WGS) entry which is preliminary data.</text>
</comment>
<gene>
    <name evidence="2" type="ORF">EI77_03705</name>
</gene>
<feature type="domain" description="DUF4394" evidence="1">
    <location>
        <begin position="304"/>
        <end position="542"/>
    </location>
</feature>
<reference evidence="2 3" key="1">
    <citation type="submission" date="2019-03" db="EMBL/GenBank/DDBJ databases">
        <title>Genomic Encyclopedia of Archaeal and Bacterial Type Strains, Phase II (KMG-II): from individual species to whole genera.</title>
        <authorList>
            <person name="Goeker M."/>
        </authorList>
    </citation>
    <scope>NUCLEOTIDE SEQUENCE [LARGE SCALE GENOMIC DNA]</scope>
    <source>
        <strain evidence="2 3">ATCC 25309</strain>
    </source>
</reference>
<evidence type="ECO:0000259" key="1">
    <source>
        <dbReference type="Pfam" id="PF14339"/>
    </source>
</evidence>
<dbReference type="RefSeq" id="WP_166647348.1">
    <property type="nucleotide sequence ID" value="NZ_SOCA01000008.1"/>
</dbReference>
<dbReference type="InterPro" id="IPR013783">
    <property type="entry name" value="Ig-like_fold"/>
</dbReference>
<protein>
    <submittedName>
        <fullName evidence="2">Putative Ig domain-containing protein</fullName>
    </submittedName>
</protein>
<dbReference type="AlphaFoldDB" id="A0A4R7RMH3"/>
<dbReference type="EMBL" id="SOCA01000008">
    <property type="protein sequence ID" value="TDU66610.1"/>
    <property type="molecule type" value="Genomic_DNA"/>
</dbReference>
<feature type="domain" description="DUF4394" evidence="1">
    <location>
        <begin position="23"/>
        <end position="267"/>
    </location>
</feature>
<evidence type="ECO:0000313" key="3">
    <source>
        <dbReference type="Proteomes" id="UP000295662"/>
    </source>
</evidence>
<dbReference type="InterPro" id="IPR025507">
    <property type="entry name" value="DUF4394"/>
</dbReference>
<organism evidence="2 3">
    <name type="scientific">Prosthecobacter fusiformis</name>
    <dbReference type="NCBI Taxonomy" id="48464"/>
    <lineage>
        <taxon>Bacteria</taxon>
        <taxon>Pseudomonadati</taxon>
        <taxon>Verrucomicrobiota</taxon>
        <taxon>Verrucomicrobiia</taxon>
        <taxon>Verrucomicrobiales</taxon>
        <taxon>Verrucomicrobiaceae</taxon>
        <taxon>Prosthecobacter</taxon>
    </lineage>
</organism>
<evidence type="ECO:0000313" key="2">
    <source>
        <dbReference type="EMBL" id="TDU66610.1"/>
    </source>
</evidence>
<sequence>MALPAVAQVPTSTLYILTDNNELATTTLNAPENVSTPLAIAGLLEGDKLVALDVRPQNQKLYALGVNSDNCTIRLYHITPSLNAPVATPVGLGGTLSTGEATIYFSDTTWSMDFNPATDTLRVVNQEDDLNFRMNPNRGTLVDSSEDSGNNPDGYIHQDNIHEFEPPPHIWGIAHTNNQPNSGTVTTLYTLQVNSGTLNIQNSPDSGKQTQQLQVRESDTALNFTSVGGFDIVPGTNADESNGPVSNGVAYAVLRVGETSKLYQIIIDPTAAGVNALGDLNAISIAVRTSLSSAVGLSSEGMFLTRFDPLTEDQIYASLITGVAESETMVAVAMRPSTGQLYGLGVNPLSNTATLYILEPLTGIAYPVGTPGQIAYLDKGGNAIPLPATPLTYDMSINPVTDELRMVNGNLNLRVSMAGTPIDGDYGEDTPITGNNPDGPINIEGTPATAKSIAYRYSLDDAESATLYSFNADNHSLNIQSPENQGSQNYVAELTDEESPINYTLLGLDIPVGSPNGYFFANKLGAVFLFKVDLATGAINHLRGTNYGYYAGLAVFAIAEAPSVAVADAENVTNTGATLSGRVTEDGGQAVTRRGFVYNLKSSQTTPVIGGNGVTELIEQDEIAPFDTFSEDASGLSQSTTYTYRAYAENKAGITYSETAEFTTVNPASVDFEDVAVGGVYDLEIPLAEGNTITAKGLPPGLKLNSRTGVITGRASTPGVYQVIITVTAPGNVKSTSINTFTVQALPRTAVGTFVGYVETEESGVTEGMGGRLDVTTTTKGSFTVKLTRARTTLSKTGFLTSNLVDAPEIETTLSDGTSIDLSLTASNTVEGGVFLGPHAANVVGWRKTFDRVLFPASEQMGYYTVAILNDPGDFDNADVPKGSGFATILIGVDGSYKLVGKAADGSAITTSAFLGTTGQMMVFSPVYSKAGSISAFLSLKTHADGNYADNSIDGTLHLNKTVTTGRAYKAALTNVLLEVQGMYMARAASGGFVLGLPSSTSVSSLVFSEGGIDDTNINPSLYGGISFSAATLKATVPTAGSISNPTRTALTLKAASGSFTGSFKLVDGSLTRTVTYQGMLVRMNSGDTIASGYFLLPQIPGVGQTIRNSPILSGRVQWVNGNPSLVQDD</sequence>
<dbReference type="Proteomes" id="UP000295662">
    <property type="component" value="Unassembled WGS sequence"/>
</dbReference>
<dbReference type="Pfam" id="PF05345">
    <property type="entry name" value="He_PIG"/>
    <property type="match status" value="1"/>
</dbReference>